<keyword evidence="6" id="KW-1185">Reference proteome</keyword>
<keyword evidence="1 5" id="KW-0378">Hydrolase</keyword>
<dbReference type="InterPro" id="IPR001650">
    <property type="entry name" value="Helicase_C-like"/>
</dbReference>
<dbReference type="InterPro" id="IPR038718">
    <property type="entry name" value="SNF2-like_sf"/>
</dbReference>
<dbReference type="CDD" id="cd17919">
    <property type="entry name" value="DEXHc_Snf"/>
    <property type="match status" value="1"/>
</dbReference>
<dbReference type="Gene3D" id="3.40.50.10810">
    <property type="entry name" value="Tandem AAA-ATPase domain"/>
    <property type="match status" value="1"/>
</dbReference>
<organism evidence="5 6">
    <name type="scientific">Tatumella terrea</name>
    <dbReference type="NCBI Taxonomy" id="419007"/>
    <lineage>
        <taxon>Bacteria</taxon>
        <taxon>Pseudomonadati</taxon>
        <taxon>Pseudomonadota</taxon>
        <taxon>Gammaproteobacteria</taxon>
        <taxon>Enterobacterales</taxon>
        <taxon>Erwiniaceae</taxon>
        <taxon>Tatumella</taxon>
    </lineage>
</organism>
<dbReference type="Gene3D" id="3.40.50.300">
    <property type="entry name" value="P-loop containing nucleotide triphosphate hydrolases"/>
    <property type="match status" value="1"/>
</dbReference>
<dbReference type="PROSITE" id="PS51192">
    <property type="entry name" value="HELICASE_ATP_BIND_1"/>
    <property type="match status" value="1"/>
</dbReference>
<dbReference type="InterPro" id="IPR049730">
    <property type="entry name" value="SNF2/RAD54-like_C"/>
</dbReference>
<dbReference type="InterPro" id="IPR027417">
    <property type="entry name" value="P-loop_NTPase"/>
</dbReference>
<dbReference type="PROSITE" id="PS51194">
    <property type="entry name" value="HELICASE_CTER"/>
    <property type="match status" value="1"/>
</dbReference>
<dbReference type="CDD" id="cd18793">
    <property type="entry name" value="SF2_C_SNF"/>
    <property type="match status" value="1"/>
</dbReference>
<dbReference type="RefSeq" id="WP_385951179.1">
    <property type="nucleotide sequence ID" value="NZ_JBHSUB010000010.1"/>
</dbReference>
<dbReference type="PANTHER" id="PTHR45629:SF7">
    <property type="entry name" value="DNA EXCISION REPAIR PROTEIN ERCC-6-RELATED"/>
    <property type="match status" value="1"/>
</dbReference>
<comment type="caution">
    <text evidence="5">The sequence shown here is derived from an EMBL/GenBank/DDBJ whole genome shotgun (WGS) entry which is preliminary data.</text>
</comment>
<dbReference type="PANTHER" id="PTHR45629">
    <property type="entry name" value="SNF2/RAD54 FAMILY MEMBER"/>
    <property type="match status" value="1"/>
</dbReference>
<dbReference type="Proteomes" id="UP001596230">
    <property type="component" value="Unassembled WGS sequence"/>
</dbReference>
<dbReference type="GO" id="GO:0004386">
    <property type="term" value="F:helicase activity"/>
    <property type="evidence" value="ECO:0007669"/>
    <property type="project" value="UniProtKB-KW"/>
</dbReference>
<dbReference type="InterPro" id="IPR000330">
    <property type="entry name" value="SNF2_N"/>
</dbReference>
<dbReference type="InterPro" id="IPR050496">
    <property type="entry name" value="SNF2_RAD54_helicase_repair"/>
</dbReference>
<proteinExistence type="predicted"/>
<evidence type="ECO:0000313" key="5">
    <source>
        <dbReference type="EMBL" id="MFC6378613.1"/>
    </source>
</evidence>
<gene>
    <name evidence="5" type="ORF">ACFP9W_11070</name>
</gene>
<evidence type="ECO:0000259" key="4">
    <source>
        <dbReference type="PROSITE" id="PS51194"/>
    </source>
</evidence>
<dbReference type="SMART" id="SM00490">
    <property type="entry name" value="HELICc"/>
    <property type="match status" value="1"/>
</dbReference>
<evidence type="ECO:0000256" key="1">
    <source>
        <dbReference type="ARBA" id="ARBA00022801"/>
    </source>
</evidence>
<evidence type="ECO:0000259" key="3">
    <source>
        <dbReference type="PROSITE" id="PS51192"/>
    </source>
</evidence>
<dbReference type="InterPro" id="IPR014001">
    <property type="entry name" value="Helicase_ATP-bd"/>
</dbReference>
<evidence type="ECO:0000313" key="6">
    <source>
        <dbReference type="Proteomes" id="UP001596230"/>
    </source>
</evidence>
<keyword evidence="2 5" id="KW-0547">Nucleotide-binding</keyword>
<dbReference type="EMBL" id="JBHSUB010000010">
    <property type="protein sequence ID" value="MFC6378613.1"/>
    <property type="molecule type" value="Genomic_DNA"/>
</dbReference>
<dbReference type="SUPFAM" id="SSF52540">
    <property type="entry name" value="P-loop containing nucleoside triphosphate hydrolases"/>
    <property type="match status" value="2"/>
</dbReference>
<evidence type="ECO:0000256" key="2">
    <source>
        <dbReference type="ARBA" id="ARBA00022806"/>
    </source>
</evidence>
<feature type="domain" description="Helicase C-terminal" evidence="4">
    <location>
        <begin position="823"/>
        <end position="990"/>
    </location>
</feature>
<keyword evidence="2 5" id="KW-0347">Helicase</keyword>
<dbReference type="Pfam" id="PF00271">
    <property type="entry name" value="Helicase_C"/>
    <property type="match status" value="1"/>
</dbReference>
<dbReference type="EC" id="3.6.4.-" evidence="5"/>
<protein>
    <submittedName>
        <fullName evidence="5">DEAD/DEAH box helicase</fullName>
        <ecNumber evidence="5">3.6.4.-</ecNumber>
    </submittedName>
</protein>
<feature type="domain" description="Helicase ATP-binding" evidence="3">
    <location>
        <begin position="511"/>
        <end position="704"/>
    </location>
</feature>
<dbReference type="Pfam" id="PF00176">
    <property type="entry name" value="SNF2-rel_dom"/>
    <property type="match status" value="1"/>
</dbReference>
<name>A0ABW1VZ53_9GAMM</name>
<reference evidence="6" key="1">
    <citation type="journal article" date="2019" name="Int. J. Syst. Evol. Microbiol.">
        <title>The Global Catalogue of Microorganisms (GCM) 10K type strain sequencing project: providing services to taxonomists for standard genome sequencing and annotation.</title>
        <authorList>
            <consortium name="The Broad Institute Genomics Platform"/>
            <consortium name="The Broad Institute Genome Sequencing Center for Infectious Disease"/>
            <person name="Wu L."/>
            <person name="Ma J."/>
        </authorList>
    </citation>
    <scope>NUCLEOTIDE SEQUENCE [LARGE SCALE GENOMIC DNA]</scope>
    <source>
        <strain evidence="6">CGMCC 1.18518</strain>
    </source>
</reference>
<keyword evidence="2 5" id="KW-0067">ATP-binding</keyword>
<accession>A0ABW1VZ53</accession>
<dbReference type="GO" id="GO:0016787">
    <property type="term" value="F:hydrolase activity"/>
    <property type="evidence" value="ECO:0007669"/>
    <property type="project" value="UniProtKB-KW"/>
</dbReference>
<sequence>MSLHPEVTPQTVILTLNPEKRSFVQRVLRKQLPASLGDIRQKDRYLAFAIADLKALSEEHQQPVSVTENQIVIPHELVSRLDSHSAQVLGLPPLVDLTLKTDIEGALGHPTFKLRYEWLKNGQRQITQRTGAILSTSQGLRRLPVWMVEALNVVENFKTGGGDAGDWAAMAHFRQALDPGVEMSQDTHSARLSMSDFLQGLQINLADSFSLAATHHGDSSDFEVVPFAQKNLREKLTQGGDIQENDAELGGQALERFQKRCRMQGALPAYRVGEGHFLLVDPGAVPVLQVMTEKQRAPAAERKAFIENPRPEINAAIEKYLDSQGRLAGLDDISRDALIEAMADPVIVETDEYSARVIGLKQYSKPSDYPETFDSSRWLPEEIPQGIAAMIEPLDTDSLKEIQASIVSALKSGEPEVPLGDMTLPVTPALCDAIAKRITLLGDTAAGGNDPLTLHPLNQATIILDTRDNFEEVNWCPEQAPRIPHIQGTIPSGIRTALRSHQLESFHHQLNSWQSGMPGILNADEQGLGKTLQTITFLRWLQDNARQHGGISGPVLIVAPTSLLENWNKEVTDHCDIDGLGTLLPLYGSALSRYKYHDGQGVETLSGEQRLDLNRLQTAIREAKGHRFWLLTTYTTLTNYQHSFARIQFAAVVFDEIQALKNPVSLRAMAARAINAEYRIGLTGTPIENSTGDLWAVMDQITPGYLGSRLKYTAQYQEPTTETMQELYQRVFMASGSQPALAFRRLKDQVAKDLPVKTRYLHPHLMPEGQMVAYDNARVKLKSGAPGAALKMLQHIRGVSVHPALDMDAEDEAFISASARLSACFDILREIQNKQERVLVFIEHRKMQYRFIELVKQLFGMEDVDLINGDTPIKKRQQIVNRFQRHLQQDFGFDLLVLGPKAAGTGLTLTAATHVIHLSRWWNPAVEEQCNDRVHRIGQTKPVTVHIPIAIHSGYQENSFDCLLQSLMARKRHLAQSALWPMGETMADLSSLQAGLQTAENHSDSNIVEVTMQKMFSRDQQKGVERLSGSCWKIK</sequence>
<dbReference type="SMART" id="SM00487">
    <property type="entry name" value="DEXDc"/>
    <property type="match status" value="1"/>
</dbReference>